<dbReference type="WBParaSite" id="Gr19_v10_g7161.t1">
    <property type="protein sequence ID" value="Gr19_v10_g7161.t1"/>
    <property type="gene ID" value="Gr19_v10_g7161"/>
</dbReference>
<proteinExistence type="predicted"/>
<evidence type="ECO:0000256" key="1">
    <source>
        <dbReference type="SAM" id="MobiDB-lite"/>
    </source>
</evidence>
<evidence type="ECO:0000313" key="4">
    <source>
        <dbReference type="WBParaSite" id="Gr19_v10_g7161.t1"/>
    </source>
</evidence>
<feature type="chain" id="PRO_5037364249" evidence="2">
    <location>
        <begin position="27"/>
        <end position="100"/>
    </location>
</feature>
<dbReference type="Proteomes" id="UP000887572">
    <property type="component" value="Unplaced"/>
</dbReference>
<sequence>MRANWPPKGHRKLLLLLLCYISGSESVRRTAEWFCPRGNFARGNKKGVAIKEASFVETLEEEEQQPNRASSQSFSHSSEEQQKPIAPTFSDKNLHAKRAS</sequence>
<protein>
    <submittedName>
        <fullName evidence="4">Secreted protein</fullName>
    </submittedName>
</protein>
<organism evidence="3 4">
    <name type="scientific">Globodera rostochiensis</name>
    <name type="common">Golden nematode worm</name>
    <name type="synonym">Heterodera rostochiensis</name>
    <dbReference type="NCBI Taxonomy" id="31243"/>
    <lineage>
        <taxon>Eukaryota</taxon>
        <taxon>Metazoa</taxon>
        <taxon>Ecdysozoa</taxon>
        <taxon>Nematoda</taxon>
        <taxon>Chromadorea</taxon>
        <taxon>Rhabditida</taxon>
        <taxon>Tylenchina</taxon>
        <taxon>Tylenchomorpha</taxon>
        <taxon>Tylenchoidea</taxon>
        <taxon>Heteroderidae</taxon>
        <taxon>Heteroderinae</taxon>
        <taxon>Globodera</taxon>
    </lineage>
</organism>
<name>A0A914I5T3_GLORO</name>
<evidence type="ECO:0000313" key="3">
    <source>
        <dbReference type="Proteomes" id="UP000887572"/>
    </source>
</evidence>
<evidence type="ECO:0000256" key="2">
    <source>
        <dbReference type="SAM" id="SignalP"/>
    </source>
</evidence>
<dbReference type="AlphaFoldDB" id="A0A914I5T3"/>
<feature type="signal peptide" evidence="2">
    <location>
        <begin position="1"/>
        <end position="26"/>
    </location>
</feature>
<feature type="region of interest" description="Disordered" evidence="1">
    <location>
        <begin position="57"/>
        <end position="100"/>
    </location>
</feature>
<keyword evidence="2" id="KW-0732">Signal</keyword>
<reference evidence="4" key="1">
    <citation type="submission" date="2022-11" db="UniProtKB">
        <authorList>
            <consortium name="WormBaseParasite"/>
        </authorList>
    </citation>
    <scope>IDENTIFICATION</scope>
</reference>
<keyword evidence="3" id="KW-1185">Reference proteome</keyword>
<accession>A0A914I5T3</accession>